<dbReference type="GO" id="GO:0008168">
    <property type="term" value="F:methyltransferase activity"/>
    <property type="evidence" value="ECO:0007669"/>
    <property type="project" value="UniProtKB-KW"/>
</dbReference>
<organism evidence="1 2">
    <name type="scientific">Dactylonectria estremocensis</name>
    <dbReference type="NCBI Taxonomy" id="1079267"/>
    <lineage>
        <taxon>Eukaryota</taxon>
        <taxon>Fungi</taxon>
        <taxon>Dikarya</taxon>
        <taxon>Ascomycota</taxon>
        <taxon>Pezizomycotina</taxon>
        <taxon>Sordariomycetes</taxon>
        <taxon>Hypocreomycetidae</taxon>
        <taxon>Hypocreales</taxon>
        <taxon>Nectriaceae</taxon>
        <taxon>Dactylonectria</taxon>
    </lineage>
</organism>
<dbReference type="Proteomes" id="UP000717696">
    <property type="component" value="Unassembled WGS sequence"/>
</dbReference>
<dbReference type="AlphaFoldDB" id="A0A9P9ISH3"/>
<protein>
    <submittedName>
        <fullName evidence="1">S-adenosyl-L-methionine-dependent methyltransferase</fullName>
    </submittedName>
</protein>
<keyword evidence="1" id="KW-0489">Methyltransferase</keyword>
<gene>
    <name evidence="1" type="ORF">B0J13DRAFT_588430</name>
</gene>
<name>A0A9P9ISH3_9HYPO</name>
<evidence type="ECO:0000313" key="1">
    <source>
        <dbReference type="EMBL" id="KAH7129545.1"/>
    </source>
</evidence>
<keyword evidence="2" id="KW-1185">Reference proteome</keyword>
<reference evidence="1" key="1">
    <citation type="journal article" date="2021" name="Nat. Commun.">
        <title>Genetic determinants of endophytism in the Arabidopsis root mycobiome.</title>
        <authorList>
            <person name="Mesny F."/>
            <person name="Miyauchi S."/>
            <person name="Thiergart T."/>
            <person name="Pickel B."/>
            <person name="Atanasova L."/>
            <person name="Karlsson M."/>
            <person name="Huettel B."/>
            <person name="Barry K.W."/>
            <person name="Haridas S."/>
            <person name="Chen C."/>
            <person name="Bauer D."/>
            <person name="Andreopoulos W."/>
            <person name="Pangilinan J."/>
            <person name="LaButti K."/>
            <person name="Riley R."/>
            <person name="Lipzen A."/>
            <person name="Clum A."/>
            <person name="Drula E."/>
            <person name="Henrissat B."/>
            <person name="Kohler A."/>
            <person name="Grigoriev I.V."/>
            <person name="Martin F.M."/>
            <person name="Hacquard S."/>
        </authorList>
    </citation>
    <scope>NUCLEOTIDE SEQUENCE</scope>
    <source>
        <strain evidence="1">MPI-CAGE-AT-0021</strain>
    </source>
</reference>
<keyword evidence="1" id="KW-0808">Transferase</keyword>
<dbReference type="CDD" id="cd02440">
    <property type="entry name" value="AdoMet_MTases"/>
    <property type="match status" value="1"/>
</dbReference>
<dbReference type="EMBL" id="JAGMUU010000021">
    <property type="protein sequence ID" value="KAH7129545.1"/>
    <property type="molecule type" value="Genomic_DNA"/>
</dbReference>
<proteinExistence type="predicted"/>
<dbReference type="OrthoDB" id="2013972at2759"/>
<dbReference type="SUPFAM" id="SSF53335">
    <property type="entry name" value="S-adenosyl-L-methionine-dependent methyltransferases"/>
    <property type="match status" value="1"/>
</dbReference>
<comment type="caution">
    <text evidence="1">The sequence shown here is derived from an EMBL/GenBank/DDBJ whole genome shotgun (WGS) entry which is preliminary data.</text>
</comment>
<dbReference type="GO" id="GO:0032259">
    <property type="term" value="P:methylation"/>
    <property type="evidence" value="ECO:0007669"/>
    <property type="project" value="UniProtKB-KW"/>
</dbReference>
<accession>A0A9P9ISH3</accession>
<evidence type="ECO:0000313" key="2">
    <source>
        <dbReference type="Proteomes" id="UP000717696"/>
    </source>
</evidence>
<dbReference type="InterPro" id="IPR029063">
    <property type="entry name" value="SAM-dependent_MTases_sf"/>
</dbReference>
<sequence length="192" mass="21765">MSSTESISSSILNYRRENGRTYHRYNDGKYNLPNNEVENERLDFQHHQWLLTLGDGLGLAPPNKSDSGVKRVLDLGCGTGIWVVTGIDLSPIQPDFTGVLPNSAPFDYIHTRAMNFSSFENLKAAMTNVGFVDVRLNRFKWPINQWPKDKKHKEISTLFTRTCGWTKKEVGVLIAKARKDLVNPTVHAYTLV</sequence>